<dbReference type="NCBIfam" id="TIGR01777">
    <property type="entry name" value="yfcH"/>
    <property type="match status" value="1"/>
</dbReference>
<dbReference type="Pfam" id="PF08338">
    <property type="entry name" value="DUF1731"/>
    <property type="match status" value="1"/>
</dbReference>
<dbReference type="RefSeq" id="WP_132967310.1">
    <property type="nucleotide sequence ID" value="NZ_LEKL01000003.1"/>
</dbReference>
<organism evidence="4 5">
    <name type="scientific">Testudinibacter aquarius</name>
    <dbReference type="NCBI Taxonomy" id="1524974"/>
    <lineage>
        <taxon>Bacteria</taxon>
        <taxon>Pseudomonadati</taxon>
        <taxon>Pseudomonadota</taxon>
        <taxon>Gammaproteobacteria</taxon>
        <taxon>Pasteurellales</taxon>
        <taxon>Pasteurellaceae</taxon>
        <taxon>Testudinibacter</taxon>
    </lineage>
</organism>
<dbReference type="PANTHER" id="PTHR11092">
    <property type="entry name" value="SUGAR NUCLEOTIDE EPIMERASE RELATED"/>
    <property type="match status" value="1"/>
</dbReference>
<dbReference type="PANTHER" id="PTHR11092:SF0">
    <property type="entry name" value="EPIMERASE FAMILY PROTEIN SDR39U1"/>
    <property type="match status" value="1"/>
</dbReference>
<dbReference type="Gene3D" id="3.40.50.720">
    <property type="entry name" value="NAD(P)-binding Rossmann-like Domain"/>
    <property type="match status" value="1"/>
</dbReference>
<comment type="similarity">
    <text evidence="1">Belongs to the NAD(P)-dependent epimerase/dehydratase family. SDR39U1 subfamily.</text>
</comment>
<proteinExistence type="inferred from homology"/>
<dbReference type="InterPro" id="IPR001509">
    <property type="entry name" value="Epimerase_deHydtase"/>
</dbReference>
<sequence>MKIFITGGTGLIGQVLIRSLLSQRHQLTLLSRNPAQARTKFPDLDLEFVPTLNSYSSFDQYDAVINLAGEPIFDKAWHDEQKKQLIDSRIKITERLVELINAGKTPPHSFISGSAVGYYGDNGESAVSEDNPKGDQFPAQLCYQWEQAALQANSRTCLLRTANVLSTHGGALARMLPLYQFGLGGKLGSGRQYWAWIHRQDMVAAIEFLLNHPTCQGAFNLCSPNPVRNNEFNRTLANTLRRPHFAFVPAFMLKLVFGERAQLLLDSQNILPCRLIKAGFEFRFDRLADALHDCIKNKS</sequence>
<dbReference type="Proteomes" id="UP000294619">
    <property type="component" value="Unassembled WGS sequence"/>
</dbReference>
<dbReference type="Pfam" id="PF01370">
    <property type="entry name" value="Epimerase"/>
    <property type="match status" value="1"/>
</dbReference>
<dbReference type="InterPro" id="IPR013549">
    <property type="entry name" value="DUF1731"/>
</dbReference>
<dbReference type="SUPFAM" id="SSF51735">
    <property type="entry name" value="NAD(P)-binding Rossmann-fold domains"/>
    <property type="match status" value="1"/>
</dbReference>
<reference evidence="4 5" key="1">
    <citation type="submission" date="2019-03" db="EMBL/GenBank/DDBJ databases">
        <title>Genomic Encyclopedia of Type Strains, Phase IV (KMG-IV): sequencing the most valuable type-strain genomes for metagenomic binning, comparative biology and taxonomic classification.</title>
        <authorList>
            <person name="Goeker M."/>
        </authorList>
    </citation>
    <scope>NUCLEOTIDE SEQUENCE [LARGE SCALE GENOMIC DNA]</scope>
    <source>
        <strain evidence="4 5">DSM 28140</strain>
    </source>
</reference>
<evidence type="ECO:0008006" key="6">
    <source>
        <dbReference type="Google" id="ProtNLM"/>
    </source>
</evidence>
<dbReference type="AlphaFoldDB" id="A0A4R3Y6U0"/>
<dbReference type="CDD" id="cd05242">
    <property type="entry name" value="SDR_a8"/>
    <property type="match status" value="1"/>
</dbReference>
<evidence type="ECO:0000259" key="3">
    <source>
        <dbReference type="Pfam" id="PF08338"/>
    </source>
</evidence>
<gene>
    <name evidence="4" type="ORF">EDC16_10710</name>
</gene>
<name>A0A4R3Y6U0_9PAST</name>
<accession>A0A4R3Y6U0</accession>
<protein>
    <recommendedName>
        <fullName evidence="6">TIGR01777 family protein</fullName>
    </recommendedName>
</protein>
<evidence type="ECO:0000313" key="4">
    <source>
        <dbReference type="EMBL" id="TCV85943.1"/>
    </source>
</evidence>
<evidence type="ECO:0000313" key="5">
    <source>
        <dbReference type="Proteomes" id="UP000294619"/>
    </source>
</evidence>
<feature type="domain" description="DUF1731" evidence="3">
    <location>
        <begin position="248"/>
        <end position="293"/>
    </location>
</feature>
<evidence type="ECO:0000256" key="1">
    <source>
        <dbReference type="ARBA" id="ARBA00009353"/>
    </source>
</evidence>
<dbReference type="InterPro" id="IPR036291">
    <property type="entry name" value="NAD(P)-bd_dom_sf"/>
</dbReference>
<evidence type="ECO:0000259" key="2">
    <source>
        <dbReference type="Pfam" id="PF01370"/>
    </source>
</evidence>
<comment type="caution">
    <text evidence="4">The sequence shown here is derived from an EMBL/GenBank/DDBJ whole genome shotgun (WGS) entry which is preliminary data.</text>
</comment>
<dbReference type="EMBL" id="SMCP01000007">
    <property type="protein sequence ID" value="TCV85943.1"/>
    <property type="molecule type" value="Genomic_DNA"/>
</dbReference>
<feature type="domain" description="NAD-dependent epimerase/dehydratase" evidence="2">
    <location>
        <begin position="3"/>
        <end position="221"/>
    </location>
</feature>
<dbReference type="InterPro" id="IPR010099">
    <property type="entry name" value="SDR39U1"/>
</dbReference>